<dbReference type="Proteomes" id="UP001143545">
    <property type="component" value="Unassembled WGS sequence"/>
</dbReference>
<sequence length="142" mass="15751">MKKIIFVLIAFIGLQVSAQTSAKDKAVELFKVNGKATFYSNLYLSNGGDESTSKEKVDMVLDNLAVVYSQYLSAEDMQVMIDFYSTEVGKKIADGSFAREDQSIAVAYEEFSKTEAMKKFVTNAKNIGVQETEIQSDWLGSL</sequence>
<dbReference type="Pfam" id="PF09832">
    <property type="entry name" value="DUF2059"/>
    <property type="match status" value="1"/>
</dbReference>
<accession>A0A9W6B7Y3</accession>
<feature type="domain" description="DUF2059" evidence="2">
    <location>
        <begin position="63"/>
        <end position="94"/>
    </location>
</feature>
<name>A0A9W6B7Y3_9FLAO</name>
<reference evidence="3" key="1">
    <citation type="submission" date="2022-07" db="EMBL/GenBank/DDBJ databases">
        <title>Taxonomy of Novel Oxalotrophic and Methylotrophic Bacteria.</title>
        <authorList>
            <person name="Sahin N."/>
            <person name="Tani A."/>
        </authorList>
    </citation>
    <scope>NUCLEOTIDE SEQUENCE</scope>
    <source>
        <strain evidence="3">AM327</strain>
    </source>
</reference>
<feature type="signal peptide" evidence="1">
    <location>
        <begin position="1"/>
        <end position="18"/>
    </location>
</feature>
<feature type="chain" id="PRO_5040874481" description="DUF2059 domain-containing protein" evidence="1">
    <location>
        <begin position="19"/>
        <end position="142"/>
    </location>
</feature>
<proteinExistence type="predicted"/>
<dbReference type="EMBL" id="BRVP01000015">
    <property type="protein sequence ID" value="GLB53280.1"/>
    <property type="molecule type" value="Genomic_DNA"/>
</dbReference>
<evidence type="ECO:0000256" key="1">
    <source>
        <dbReference type="SAM" id="SignalP"/>
    </source>
</evidence>
<keyword evidence="1" id="KW-0732">Signal</keyword>
<dbReference type="AlphaFoldDB" id="A0A9W6B7Y3"/>
<keyword evidence="4" id="KW-1185">Reference proteome</keyword>
<protein>
    <recommendedName>
        <fullName evidence="2">DUF2059 domain-containing protein</fullName>
    </recommendedName>
</protein>
<gene>
    <name evidence="3" type="ORF">NBRC110019_23200</name>
</gene>
<dbReference type="RefSeq" id="WP_281755071.1">
    <property type="nucleotide sequence ID" value="NZ_BRVP01000015.1"/>
</dbReference>
<evidence type="ECO:0000313" key="3">
    <source>
        <dbReference type="EMBL" id="GLB53280.1"/>
    </source>
</evidence>
<evidence type="ECO:0000313" key="4">
    <source>
        <dbReference type="Proteomes" id="UP001143545"/>
    </source>
</evidence>
<dbReference type="InterPro" id="IPR018637">
    <property type="entry name" value="DUF2059"/>
</dbReference>
<organism evidence="3 4">
    <name type="scientific">Neptunitalea chrysea</name>
    <dbReference type="NCBI Taxonomy" id="1647581"/>
    <lineage>
        <taxon>Bacteria</taxon>
        <taxon>Pseudomonadati</taxon>
        <taxon>Bacteroidota</taxon>
        <taxon>Flavobacteriia</taxon>
        <taxon>Flavobacteriales</taxon>
        <taxon>Flavobacteriaceae</taxon>
        <taxon>Neptunitalea</taxon>
    </lineage>
</organism>
<evidence type="ECO:0000259" key="2">
    <source>
        <dbReference type="Pfam" id="PF09832"/>
    </source>
</evidence>
<comment type="caution">
    <text evidence="3">The sequence shown here is derived from an EMBL/GenBank/DDBJ whole genome shotgun (WGS) entry which is preliminary data.</text>
</comment>